<dbReference type="Proteomes" id="UP000184212">
    <property type="component" value="Unassembled WGS sequence"/>
</dbReference>
<feature type="domain" description="RNA polymerase sigma-70 region 2" evidence="5">
    <location>
        <begin position="24"/>
        <end position="81"/>
    </location>
</feature>
<evidence type="ECO:0000256" key="4">
    <source>
        <dbReference type="ARBA" id="ARBA00023163"/>
    </source>
</evidence>
<protein>
    <submittedName>
        <fullName evidence="7">RNA polymerase sigma-70 factor, ECF subfamily</fullName>
    </submittedName>
</protein>
<evidence type="ECO:0000259" key="5">
    <source>
        <dbReference type="Pfam" id="PF04542"/>
    </source>
</evidence>
<dbReference type="SUPFAM" id="SSF88946">
    <property type="entry name" value="Sigma2 domain of RNA polymerase sigma factors"/>
    <property type="match status" value="1"/>
</dbReference>
<keyword evidence="2" id="KW-0805">Transcription regulation</keyword>
<dbReference type="InterPro" id="IPR014284">
    <property type="entry name" value="RNA_pol_sigma-70_dom"/>
</dbReference>
<dbReference type="PANTHER" id="PTHR43133:SF46">
    <property type="entry name" value="RNA POLYMERASE SIGMA-70 FACTOR ECF SUBFAMILY"/>
    <property type="match status" value="1"/>
</dbReference>
<accession>A0A1M5UTG8</accession>
<evidence type="ECO:0000256" key="3">
    <source>
        <dbReference type="ARBA" id="ARBA00023082"/>
    </source>
</evidence>
<dbReference type="STRING" id="947013.SAMN04488109_4901"/>
<evidence type="ECO:0000313" key="7">
    <source>
        <dbReference type="EMBL" id="SHH66200.1"/>
    </source>
</evidence>
<dbReference type="Pfam" id="PF04542">
    <property type="entry name" value="Sigma70_r2"/>
    <property type="match status" value="1"/>
</dbReference>
<proteinExistence type="inferred from homology"/>
<dbReference type="NCBIfam" id="TIGR02937">
    <property type="entry name" value="sigma70-ECF"/>
    <property type="match status" value="1"/>
</dbReference>
<gene>
    <name evidence="7" type="ORF">SAMN04488109_4901</name>
</gene>
<comment type="similarity">
    <text evidence="1">Belongs to the sigma-70 factor family. ECF subfamily.</text>
</comment>
<dbReference type="Pfam" id="PF08281">
    <property type="entry name" value="Sigma70_r4_2"/>
    <property type="match status" value="1"/>
</dbReference>
<dbReference type="Gene3D" id="1.10.10.10">
    <property type="entry name" value="Winged helix-like DNA-binding domain superfamily/Winged helix DNA-binding domain"/>
    <property type="match status" value="1"/>
</dbReference>
<name>A0A1M5UTG8_9BACT</name>
<dbReference type="GO" id="GO:0016987">
    <property type="term" value="F:sigma factor activity"/>
    <property type="evidence" value="ECO:0007669"/>
    <property type="project" value="UniProtKB-KW"/>
</dbReference>
<dbReference type="InterPro" id="IPR039425">
    <property type="entry name" value="RNA_pol_sigma-70-like"/>
</dbReference>
<evidence type="ECO:0000259" key="6">
    <source>
        <dbReference type="Pfam" id="PF08281"/>
    </source>
</evidence>
<dbReference type="GO" id="GO:0003677">
    <property type="term" value="F:DNA binding"/>
    <property type="evidence" value="ECO:0007669"/>
    <property type="project" value="InterPro"/>
</dbReference>
<dbReference type="PANTHER" id="PTHR43133">
    <property type="entry name" value="RNA POLYMERASE ECF-TYPE SIGMA FACTO"/>
    <property type="match status" value="1"/>
</dbReference>
<dbReference type="SUPFAM" id="SSF88659">
    <property type="entry name" value="Sigma3 and sigma4 domains of RNA polymerase sigma factors"/>
    <property type="match status" value="1"/>
</dbReference>
<dbReference type="GO" id="GO:0006352">
    <property type="term" value="P:DNA-templated transcription initiation"/>
    <property type="evidence" value="ECO:0007669"/>
    <property type="project" value="InterPro"/>
</dbReference>
<dbReference type="InterPro" id="IPR013324">
    <property type="entry name" value="RNA_pol_sigma_r3/r4-like"/>
</dbReference>
<evidence type="ECO:0000313" key="8">
    <source>
        <dbReference type="Proteomes" id="UP000184212"/>
    </source>
</evidence>
<dbReference type="NCBIfam" id="TIGR02985">
    <property type="entry name" value="Sig70_bacteroi1"/>
    <property type="match status" value="1"/>
</dbReference>
<dbReference type="OrthoDB" id="1097528at2"/>
<dbReference type="InterPro" id="IPR013249">
    <property type="entry name" value="RNA_pol_sigma70_r4_t2"/>
</dbReference>
<dbReference type="Gene3D" id="1.10.1740.10">
    <property type="match status" value="1"/>
</dbReference>
<dbReference type="AlphaFoldDB" id="A0A1M5UTG8"/>
<dbReference type="EMBL" id="FQWQ01000003">
    <property type="protein sequence ID" value="SHH66200.1"/>
    <property type="molecule type" value="Genomic_DNA"/>
</dbReference>
<dbReference type="InterPro" id="IPR013325">
    <property type="entry name" value="RNA_pol_sigma_r2"/>
</dbReference>
<keyword evidence="4" id="KW-0804">Transcription</keyword>
<keyword evidence="8" id="KW-1185">Reference proteome</keyword>
<keyword evidence="3" id="KW-0731">Sigma factor</keyword>
<sequence>MLKISSKGMTEGEFEEIYDLFWAKLYSLAYNYFRDKTTAQELVQDVFVNFWMKRENLGHVEDLSAYLFRSMKNRIYDHFDKIASQEKLVRQARQTFSEETHATEEAVAYDETLELLNSEIDKLPDTTKTIFRLSRFDRYTNEEIASRLHVSGKAVEYHISQALKKLRLRLDHLIFFIIAMVLLGACA</sequence>
<evidence type="ECO:0000256" key="1">
    <source>
        <dbReference type="ARBA" id="ARBA00010641"/>
    </source>
</evidence>
<organism evidence="7 8">
    <name type="scientific">Chryseolinea serpens</name>
    <dbReference type="NCBI Taxonomy" id="947013"/>
    <lineage>
        <taxon>Bacteria</taxon>
        <taxon>Pseudomonadati</taxon>
        <taxon>Bacteroidota</taxon>
        <taxon>Cytophagia</taxon>
        <taxon>Cytophagales</taxon>
        <taxon>Fulvivirgaceae</taxon>
        <taxon>Chryseolinea</taxon>
    </lineage>
</organism>
<reference evidence="7 8" key="1">
    <citation type="submission" date="2016-11" db="EMBL/GenBank/DDBJ databases">
        <authorList>
            <person name="Jaros S."/>
            <person name="Januszkiewicz K."/>
            <person name="Wedrychowicz H."/>
        </authorList>
    </citation>
    <scope>NUCLEOTIDE SEQUENCE [LARGE SCALE GENOMIC DNA]</scope>
    <source>
        <strain evidence="7 8">DSM 24574</strain>
    </source>
</reference>
<dbReference type="InterPro" id="IPR014327">
    <property type="entry name" value="RNA_pol_sigma70_bacteroid"/>
</dbReference>
<feature type="domain" description="RNA polymerase sigma factor 70 region 4 type 2" evidence="6">
    <location>
        <begin position="116"/>
        <end position="166"/>
    </location>
</feature>
<dbReference type="InterPro" id="IPR036388">
    <property type="entry name" value="WH-like_DNA-bd_sf"/>
</dbReference>
<dbReference type="InterPro" id="IPR007627">
    <property type="entry name" value="RNA_pol_sigma70_r2"/>
</dbReference>
<evidence type="ECO:0000256" key="2">
    <source>
        <dbReference type="ARBA" id="ARBA00023015"/>
    </source>
</evidence>
<dbReference type="CDD" id="cd06171">
    <property type="entry name" value="Sigma70_r4"/>
    <property type="match status" value="1"/>
</dbReference>